<dbReference type="PANTHER" id="PTHR13318">
    <property type="entry name" value="PARTNER OF PAIRED, ISOFORM B-RELATED"/>
    <property type="match status" value="1"/>
</dbReference>
<sequence length="449" mass="50115">MENDEQLFCPSSSSISTSPLTIPEIAQIICTFVGPKDMMNLALSCRTMYYAMIVQLWHTLQPRSHMVLRKLKNTLEGRHGSWKSMDPQYSRQVRVFRWSSLKDDPTMTTTTTTTNNVNTTITTTTTTTTHMFLERPFFDHFLFPRLQRLEFSYAAAQDFAVAPMIRAARHTLRHVDLSHCYCLSTEAISGLLSVPARLETVILYGCGKIDGGALVRLVRQHGATLKCLRLTDITDVVLDAIRQHCPLLEDLGLEHCSEDGVSEAGLGRFSQAAPHHLSRLRLRDIANLTTPHLGRMAHGLVHLDLSECARVRDLAVLAPLCPALQVLCLAYQAGVSTLAIQQFALFCHDLHHLDVSGSNTTEHVLLLDDALDPSRLGALRELNLSGLEAQLSPDLLFRLLTLLPSLNELCLGVAYDLADAVSILDQINHSRQLYRMNVEKCHTICRIDS</sequence>
<dbReference type="GO" id="GO:0019005">
    <property type="term" value="C:SCF ubiquitin ligase complex"/>
    <property type="evidence" value="ECO:0007669"/>
    <property type="project" value="TreeGrafter"/>
</dbReference>
<organism evidence="1">
    <name type="scientific">Absidia glauca</name>
    <name type="common">Pin mould</name>
    <dbReference type="NCBI Taxonomy" id="4829"/>
    <lineage>
        <taxon>Eukaryota</taxon>
        <taxon>Fungi</taxon>
        <taxon>Fungi incertae sedis</taxon>
        <taxon>Mucoromycota</taxon>
        <taxon>Mucoromycotina</taxon>
        <taxon>Mucoromycetes</taxon>
        <taxon>Mucorales</taxon>
        <taxon>Cunninghamellaceae</taxon>
        <taxon>Absidia</taxon>
    </lineage>
</organism>
<dbReference type="OMA" id="WLATECI"/>
<dbReference type="InterPro" id="IPR032675">
    <property type="entry name" value="LRR_dom_sf"/>
</dbReference>
<accession>A0A168N3I9</accession>
<name>A0A168N3I9_ABSGL</name>
<dbReference type="SMART" id="SM00367">
    <property type="entry name" value="LRR_CC"/>
    <property type="match status" value="5"/>
</dbReference>
<evidence type="ECO:0000313" key="1">
    <source>
        <dbReference type="EMBL" id="SAL99735.1"/>
    </source>
</evidence>
<keyword evidence="2" id="KW-1185">Reference proteome</keyword>
<dbReference type="AlphaFoldDB" id="A0A168N3I9"/>
<gene>
    <name evidence="1" type="primary">ABSGL_05380.1 scaffold 6959</name>
</gene>
<dbReference type="GO" id="GO:0031146">
    <property type="term" value="P:SCF-dependent proteasomal ubiquitin-dependent protein catabolic process"/>
    <property type="evidence" value="ECO:0007669"/>
    <property type="project" value="TreeGrafter"/>
</dbReference>
<dbReference type="EMBL" id="LT552960">
    <property type="protein sequence ID" value="SAL99735.1"/>
    <property type="molecule type" value="Genomic_DNA"/>
</dbReference>
<protein>
    <recommendedName>
        <fullName evidence="3">F-box domain-containing protein</fullName>
    </recommendedName>
</protein>
<evidence type="ECO:0000313" key="2">
    <source>
        <dbReference type="Proteomes" id="UP000078561"/>
    </source>
</evidence>
<dbReference type="Proteomes" id="UP000078561">
    <property type="component" value="Unassembled WGS sequence"/>
</dbReference>
<proteinExistence type="predicted"/>
<dbReference type="InParanoid" id="A0A168N3I9"/>
<dbReference type="SUPFAM" id="SSF52047">
    <property type="entry name" value="RNI-like"/>
    <property type="match status" value="2"/>
</dbReference>
<evidence type="ECO:0008006" key="3">
    <source>
        <dbReference type="Google" id="ProtNLM"/>
    </source>
</evidence>
<dbReference type="InterPro" id="IPR006553">
    <property type="entry name" value="Leu-rich_rpt_Cys-con_subtyp"/>
</dbReference>
<dbReference type="PANTHER" id="PTHR13318:SF190">
    <property type="entry name" value="PARTNER OF PAIRED, ISOFORM B"/>
    <property type="match status" value="1"/>
</dbReference>
<dbReference type="STRING" id="4829.A0A168N3I9"/>
<reference evidence="1" key="1">
    <citation type="submission" date="2016-04" db="EMBL/GenBank/DDBJ databases">
        <authorList>
            <person name="Evans L.H."/>
            <person name="Alamgir A."/>
            <person name="Owens N."/>
            <person name="Weber N.D."/>
            <person name="Virtaneva K."/>
            <person name="Barbian K."/>
            <person name="Babar A."/>
            <person name="Rosenke K."/>
        </authorList>
    </citation>
    <scope>NUCLEOTIDE SEQUENCE [LARGE SCALE GENOMIC DNA]</scope>
    <source>
        <strain evidence="1">CBS 101.48</strain>
    </source>
</reference>
<dbReference type="Gene3D" id="3.80.10.10">
    <property type="entry name" value="Ribonuclease Inhibitor"/>
    <property type="match status" value="2"/>
</dbReference>
<dbReference type="OrthoDB" id="6781668at2759"/>